<reference evidence="2" key="1">
    <citation type="journal article" date="2015" name="MBio">
        <title>Genome-Resolved Metagenomic Analysis Reveals Roles for Candidate Phyla and Other Microbial Community Members in Biogeochemical Transformations in Oil Reservoirs.</title>
        <authorList>
            <person name="Hu P."/>
            <person name="Tom L."/>
            <person name="Singh A."/>
            <person name="Thomas B.C."/>
            <person name="Baker B.J."/>
            <person name="Piceno Y.M."/>
            <person name="Andersen G.L."/>
            <person name="Banfield J.F."/>
        </authorList>
    </citation>
    <scope>NUCLEOTIDE SEQUENCE [LARGE SCALE GENOMIC DNA]</scope>
</reference>
<dbReference type="InterPro" id="IPR029063">
    <property type="entry name" value="SAM-dependent_MTases_sf"/>
</dbReference>
<dbReference type="AlphaFoldDB" id="A0A101HKI3"/>
<evidence type="ECO:0000313" key="2">
    <source>
        <dbReference type="Proteomes" id="UP000054092"/>
    </source>
</evidence>
<dbReference type="SUPFAM" id="SSF53335">
    <property type="entry name" value="S-adenosyl-L-methionine-dependent methyltransferases"/>
    <property type="match status" value="1"/>
</dbReference>
<proteinExistence type="predicted"/>
<dbReference type="PATRIC" id="fig|1184387.3.peg.89"/>
<protein>
    <recommendedName>
        <fullName evidence="3">Methyltransferase family protein</fullName>
    </recommendedName>
</protein>
<name>A0A101HKI3_9BACT</name>
<accession>A0A101HKI3</accession>
<evidence type="ECO:0000313" key="1">
    <source>
        <dbReference type="EMBL" id="KUK78496.1"/>
    </source>
</evidence>
<sequence length="233" mass="27496">MYNLKELKEAIVIDERKAVNCLICGSKTERIVHRKFGVGYNCCDNCGFISKHEADRISPEDELKIYRRHNNSIDDPRYVAYFRDFIDTAVTDFLSEGRRGLDFGSGPTPVLAKILERDYGFNMEIYDYYFSPEKVFLGKKYNLITSTEVFEHLDEPIAYFKMLSDCLEDDGVLSVMTLFHPEDRQEFIEWYYMRDMSHISFYTLDTMKRVSEIVGLNIVFTDNRRYTSFKLNR</sequence>
<evidence type="ECO:0008006" key="3">
    <source>
        <dbReference type="Google" id="ProtNLM"/>
    </source>
</evidence>
<dbReference type="Gene3D" id="3.40.50.150">
    <property type="entry name" value="Vaccinia Virus protein VP39"/>
    <property type="match status" value="1"/>
</dbReference>
<dbReference type="EMBL" id="LGGP01000369">
    <property type="protein sequence ID" value="KUK78496.1"/>
    <property type="molecule type" value="Genomic_DNA"/>
</dbReference>
<gene>
    <name evidence="1" type="ORF">XD94_1704</name>
</gene>
<organism evidence="1 2">
    <name type="scientific">Mesotoga prima</name>
    <dbReference type="NCBI Taxonomy" id="1184387"/>
    <lineage>
        <taxon>Bacteria</taxon>
        <taxon>Thermotogati</taxon>
        <taxon>Thermotogota</taxon>
        <taxon>Thermotogae</taxon>
        <taxon>Kosmotogales</taxon>
        <taxon>Kosmotogaceae</taxon>
        <taxon>Mesotoga</taxon>
    </lineage>
</organism>
<comment type="caution">
    <text evidence="1">The sequence shown here is derived from an EMBL/GenBank/DDBJ whole genome shotgun (WGS) entry which is preliminary data.</text>
</comment>
<dbReference type="Proteomes" id="UP000054092">
    <property type="component" value="Unassembled WGS sequence"/>
</dbReference>
<dbReference type="Pfam" id="PF13489">
    <property type="entry name" value="Methyltransf_23"/>
    <property type="match status" value="1"/>
</dbReference>